<dbReference type="AlphaFoldDB" id="A0A267MI05"/>
<protein>
    <submittedName>
        <fullName evidence="2">Uncharacterized protein</fullName>
    </submittedName>
</protein>
<feature type="signal peptide" evidence="1">
    <location>
        <begin position="1"/>
        <end position="18"/>
    </location>
</feature>
<keyword evidence="3" id="KW-1185">Reference proteome</keyword>
<reference evidence="2 3" key="1">
    <citation type="submission" date="2017-06" db="EMBL/GenBank/DDBJ databases">
        <title>Draft genome sequence of anaerobic fermentative bacterium Anaeromicrobium sediminis DY2726D isolated from West Pacific Ocean sediments.</title>
        <authorList>
            <person name="Zeng X."/>
        </authorList>
    </citation>
    <scope>NUCLEOTIDE SEQUENCE [LARGE SCALE GENOMIC DNA]</scope>
    <source>
        <strain evidence="2 3">DY2726D</strain>
    </source>
</reference>
<feature type="chain" id="PRO_5038413882" evidence="1">
    <location>
        <begin position="19"/>
        <end position="156"/>
    </location>
</feature>
<comment type="caution">
    <text evidence="2">The sequence shown here is derived from an EMBL/GenBank/DDBJ whole genome shotgun (WGS) entry which is preliminary data.</text>
</comment>
<dbReference type="OrthoDB" id="1952902at2"/>
<accession>A0A267MI05</accession>
<organism evidence="2 3">
    <name type="scientific">Anaeromicrobium sediminis</name>
    <dbReference type="NCBI Taxonomy" id="1478221"/>
    <lineage>
        <taxon>Bacteria</taxon>
        <taxon>Bacillati</taxon>
        <taxon>Bacillota</taxon>
        <taxon>Clostridia</taxon>
        <taxon>Peptostreptococcales</taxon>
        <taxon>Thermotaleaceae</taxon>
        <taxon>Anaeromicrobium</taxon>
    </lineage>
</organism>
<gene>
    <name evidence="2" type="ORF">CCE28_11870</name>
</gene>
<dbReference type="RefSeq" id="WP_095133939.1">
    <property type="nucleotide sequence ID" value="NZ_NIBG01000009.1"/>
</dbReference>
<dbReference type="EMBL" id="NIBG01000009">
    <property type="protein sequence ID" value="PAB59209.1"/>
    <property type="molecule type" value="Genomic_DNA"/>
</dbReference>
<name>A0A267MI05_9FIRM</name>
<dbReference type="Proteomes" id="UP000216024">
    <property type="component" value="Unassembled WGS sequence"/>
</dbReference>
<evidence type="ECO:0000313" key="3">
    <source>
        <dbReference type="Proteomes" id="UP000216024"/>
    </source>
</evidence>
<proteinExistence type="predicted"/>
<evidence type="ECO:0000256" key="1">
    <source>
        <dbReference type="SAM" id="SignalP"/>
    </source>
</evidence>
<keyword evidence="1" id="KW-0732">Signal</keyword>
<sequence>MKKALLFFLVIIAIIVQFNNNTINAKAIDYNSEEKVLMESLFKSRLKVWNNIYDSNVDKSNWVEELKQYVTNPLLEYDVNAFIQLTKNPTDIDKVIDVEIKEIKKMDRKEDTIRAIICAVWTMEGQNGTYIENIEYEILLKKENSTWKISDYKVNE</sequence>
<evidence type="ECO:0000313" key="2">
    <source>
        <dbReference type="EMBL" id="PAB59209.1"/>
    </source>
</evidence>